<keyword evidence="1" id="KW-0732">Signal</keyword>
<evidence type="ECO:0000256" key="1">
    <source>
        <dbReference type="SAM" id="SignalP"/>
    </source>
</evidence>
<accession>A0A914W1H8</accession>
<feature type="signal peptide" evidence="1">
    <location>
        <begin position="1"/>
        <end position="16"/>
    </location>
</feature>
<proteinExistence type="predicted"/>
<sequence length="116" mass="13306">MKLLLLFFALLPLVLCCSIRFEFSNKLPYAVSVKVYGPYLRQSTERLIPPNGMDDYEAEGSLFSCHGEYKIVVTGLNNNQVYTDKREFFEDTTAHISIVQNNQTGGPFFDFFNVDF</sequence>
<keyword evidence="2" id="KW-1185">Reference proteome</keyword>
<protein>
    <submittedName>
        <fullName evidence="3">Uncharacterized protein</fullName>
    </submittedName>
</protein>
<dbReference type="Proteomes" id="UP000887566">
    <property type="component" value="Unplaced"/>
</dbReference>
<dbReference type="AlphaFoldDB" id="A0A914W1H8"/>
<name>A0A914W1H8_9BILA</name>
<organism evidence="2 3">
    <name type="scientific">Plectus sambesii</name>
    <dbReference type="NCBI Taxonomy" id="2011161"/>
    <lineage>
        <taxon>Eukaryota</taxon>
        <taxon>Metazoa</taxon>
        <taxon>Ecdysozoa</taxon>
        <taxon>Nematoda</taxon>
        <taxon>Chromadorea</taxon>
        <taxon>Plectida</taxon>
        <taxon>Plectina</taxon>
        <taxon>Plectoidea</taxon>
        <taxon>Plectidae</taxon>
        <taxon>Plectus</taxon>
    </lineage>
</organism>
<feature type="chain" id="PRO_5037157247" evidence="1">
    <location>
        <begin position="17"/>
        <end position="116"/>
    </location>
</feature>
<evidence type="ECO:0000313" key="3">
    <source>
        <dbReference type="WBParaSite" id="PSAMB.scaffold2824size21059.g19276.t1"/>
    </source>
</evidence>
<reference evidence="3" key="1">
    <citation type="submission" date="2022-11" db="UniProtKB">
        <authorList>
            <consortium name="WormBaseParasite"/>
        </authorList>
    </citation>
    <scope>IDENTIFICATION</scope>
</reference>
<dbReference type="WBParaSite" id="PSAMB.scaffold2824size21059.g19276.t1">
    <property type="protein sequence ID" value="PSAMB.scaffold2824size21059.g19276.t1"/>
    <property type="gene ID" value="PSAMB.scaffold2824size21059.g19276"/>
</dbReference>
<evidence type="ECO:0000313" key="2">
    <source>
        <dbReference type="Proteomes" id="UP000887566"/>
    </source>
</evidence>